<evidence type="ECO:0000313" key="3">
    <source>
        <dbReference type="Proteomes" id="UP000478052"/>
    </source>
</evidence>
<proteinExistence type="predicted"/>
<keyword evidence="3" id="KW-1185">Reference proteome</keyword>
<evidence type="ECO:0000313" key="2">
    <source>
        <dbReference type="EMBL" id="KAF0749176.1"/>
    </source>
</evidence>
<sequence>MLFNILYQTFTDRILGDEVAERSKASVATHTVAGSNLGHGWHLFSSSHGVWRERPPSPPPRAWQKPTGAQ</sequence>
<feature type="region of interest" description="Disordered" evidence="1">
    <location>
        <begin position="48"/>
        <end position="70"/>
    </location>
</feature>
<organism evidence="2 3">
    <name type="scientific">Aphis craccivora</name>
    <name type="common">Cowpea aphid</name>
    <dbReference type="NCBI Taxonomy" id="307492"/>
    <lineage>
        <taxon>Eukaryota</taxon>
        <taxon>Metazoa</taxon>
        <taxon>Ecdysozoa</taxon>
        <taxon>Arthropoda</taxon>
        <taxon>Hexapoda</taxon>
        <taxon>Insecta</taxon>
        <taxon>Pterygota</taxon>
        <taxon>Neoptera</taxon>
        <taxon>Paraneoptera</taxon>
        <taxon>Hemiptera</taxon>
        <taxon>Sternorrhyncha</taxon>
        <taxon>Aphidomorpha</taxon>
        <taxon>Aphidoidea</taxon>
        <taxon>Aphididae</taxon>
        <taxon>Aphidini</taxon>
        <taxon>Aphis</taxon>
        <taxon>Aphis</taxon>
    </lineage>
</organism>
<dbReference type="AlphaFoldDB" id="A0A6G0Y552"/>
<name>A0A6G0Y552_APHCR</name>
<comment type="caution">
    <text evidence="2">The sequence shown here is derived from an EMBL/GenBank/DDBJ whole genome shotgun (WGS) entry which is preliminary data.</text>
</comment>
<accession>A0A6G0Y552</accession>
<dbReference type="Proteomes" id="UP000478052">
    <property type="component" value="Unassembled WGS sequence"/>
</dbReference>
<dbReference type="EMBL" id="VUJU01006195">
    <property type="protein sequence ID" value="KAF0749176.1"/>
    <property type="molecule type" value="Genomic_DNA"/>
</dbReference>
<gene>
    <name evidence="2" type="ORF">FWK35_00028795</name>
</gene>
<protein>
    <submittedName>
        <fullName evidence="2">Uncharacterized protein</fullName>
    </submittedName>
</protein>
<evidence type="ECO:0000256" key="1">
    <source>
        <dbReference type="SAM" id="MobiDB-lite"/>
    </source>
</evidence>
<reference evidence="2 3" key="1">
    <citation type="submission" date="2019-08" db="EMBL/GenBank/DDBJ databases">
        <title>Whole genome of Aphis craccivora.</title>
        <authorList>
            <person name="Voronova N.V."/>
            <person name="Shulinski R.S."/>
            <person name="Bandarenka Y.V."/>
            <person name="Zhorov D.G."/>
            <person name="Warner D."/>
        </authorList>
    </citation>
    <scope>NUCLEOTIDE SEQUENCE [LARGE SCALE GENOMIC DNA]</scope>
    <source>
        <strain evidence="2">180601</strain>
        <tissue evidence="2">Whole Body</tissue>
    </source>
</reference>